<evidence type="ECO:0000313" key="2">
    <source>
        <dbReference type="EMBL" id="MDF0602318.1"/>
    </source>
</evidence>
<keyword evidence="3" id="KW-1185">Reference proteome</keyword>
<dbReference type="Proteomes" id="UP001220964">
    <property type="component" value="Unassembled WGS sequence"/>
</dbReference>
<accession>A0AAE3T9Z4</accession>
<organism evidence="2 3">
    <name type="scientific">Psychromarinibacter sediminicola</name>
    <dbReference type="NCBI Taxonomy" id="3033385"/>
    <lineage>
        <taxon>Bacteria</taxon>
        <taxon>Pseudomonadati</taxon>
        <taxon>Pseudomonadota</taxon>
        <taxon>Alphaproteobacteria</taxon>
        <taxon>Rhodobacterales</taxon>
        <taxon>Paracoccaceae</taxon>
        <taxon>Psychromarinibacter</taxon>
    </lineage>
</organism>
<evidence type="ECO:0000313" key="3">
    <source>
        <dbReference type="Proteomes" id="UP001220964"/>
    </source>
</evidence>
<feature type="region of interest" description="Disordered" evidence="1">
    <location>
        <begin position="1"/>
        <end position="34"/>
    </location>
</feature>
<sequence length="140" mass="15457">MPGLARPEYRSKFRPGARTEARADAMPMDDLPSVPLPKPTTQVAPYVEVLGYDLAIDFLMTFGGSELYIAERPGTGSRLVQLVGMDKARELAAISHLLPRVVPLAKPWLAKVFFARGLSKNDIARTLRVSVVTVRGWLRP</sequence>
<gene>
    <name evidence="2" type="ORF">P1J78_16385</name>
</gene>
<evidence type="ECO:0000256" key="1">
    <source>
        <dbReference type="SAM" id="MobiDB-lite"/>
    </source>
</evidence>
<name>A0AAE3T9Z4_9RHOB</name>
<reference evidence="2" key="1">
    <citation type="submission" date="2023-03" db="EMBL/GenBank/DDBJ databases">
        <title>Multiphase analysis and comparison of six strains from genera Psychromarinibacter, Lutimaribacter, and Maritimibacter, including a novel species: Psychromarinibacter sediminicola sp. nov.</title>
        <authorList>
            <person name="Wang Y.-H."/>
            <person name="Ye M.-Q."/>
            <person name="Du Z.-J."/>
        </authorList>
    </citation>
    <scope>NUCLEOTIDE SEQUENCE</scope>
    <source>
        <strain evidence="2">C21-152</strain>
    </source>
</reference>
<protein>
    <submittedName>
        <fullName evidence="2">Helix-turn-helix domain-containing protein</fullName>
    </submittedName>
</protein>
<dbReference type="AlphaFoldDB" id="A0AAE3T9Z4"/>
<proteinExistence type="predicted"/>
<dbReference type="RefSeq" id="WP_275568446.1">
    <property type="nucleotide sequence ID" value="NZ_JARGYC010000047.1"/>
</dbReference>
<comment type="caution">
    <text evidence="2">The sequence shown here is derived from an EMBL/GenBank/DDBJ whole genome shotgun (WGS) entry which is preliminary data.</text>
</comment>
<feature type="compositionally biased region" description="Basic and acidic residues" evidence="1">
    <location>
        <begin position="7"/>
        <end position="23"/>
    </location>
</feature>
<dbReference type="EMBL" id="JARGYC010000047">
    <property type="protein sequence ID" value="MDF0602318.1"/>
    <property type="molecule type" value="Genomic_DNA"/>
</dbReference>